<protein>
    <submittedName>
        <fullName evidence="2">Uncharacterized protein</fullName>
    </submittedName>
</protein>
<evidence type="ECO:0000313" key="3">
    <source>
        <dbReference type="Proteomes" id="UP000326831"/>
    </source>
</evidence>
<evidence type="ECO:0000313" key="2">
    <source>
        <dbReference type="EMBL" id="QEU77486.1"/>
    </source>
</evidence>
<organism evidence="2 3">
    <name type="scientific">Streptomyces subrutilus</name>
    <dbReference type="NCBI Taxonomy" id="36818"/>
    <lineage>
        <taxon>Bacteria</taxon>
        <taxon>Bacillati</taxon>
        <taxon>Actinomycetota</taxon>
        <taxon>Actinomycetes</taxon>
        <taxon>Kitasatosporales</taxon>
        <taxon>Streptomycetaceae</taxon>
        <taxon>Streptomyces</taxon>
    </lineage>
</organism>
<dbReference type="EMBL" id="CP023701">
    <property type="protein sequence ID" value="QEU77486.1"/>
    <property type="molecule type" value="Genomic_DNA"/>
</dbReference>
<gene>
    <name evidence="2" type="ORF">CP968_03565</name>
</gene>
<accession>A0A5P2UDX3</accession>
<evidence type="ECO:0000256" key="1">
    <source>
        <dbReference type="SAM" id="MobiDB-lite"/>
    </source>
</evidence>
<name>A0A5P2UDX3_9ACTN</name>
<dbReference type="AlphaFoldDB" id="A0A5P2UDX3"/>
<keyword evidence="3" id="KW-1185">Reference proteome</keyword>
<feature type="region of interest" description="Disordered" evidence="1">
    <location>
        <begin position="1"/>
        <end position="70"/>
    </location>
</feature>
<reference evidence="2 3" key="1">
    <citation type="submission" date="2017-09" db="EMBL/GenBank/DDBJ databases">
        <authorList>
            <person name="Lee N."/>
            <person name="Cho B.-K."/>
        </authorList>
    </citation>
    <scope>NUCLEOTIDE SEQUENCE [LARGE SCALE GENOMIC DNA]</scope>
    <source>
        <strain evidence="2 3">ATCC 27467</strain>
    </source>
</reference>
<proteinExistence type="predicted"/>
<sequence length="70" mass="6989">MRSGALPDAVGPDLVRSTLDPASAAAHPGGGVHGAPGANAARAGRRCRPPADGREGPSTPSGPRARWRGR</sequence>
<dbReference type="Proteomes" id="UP000326831">
    <property type="component" value="Chromosome"/>
</dbReference>
<dbReference type="KEGG" id="ssub:CP968_03565"/>